<protein>
    <submittedName>
        <fullName evidence="4">Transposase</fullName>
    </submittedName>
</protein>
<dbReference type="OrthoDB" id="69748at2"/>
<organism evidence="4 5">
    <name type="scientific">Gloeobacter kilaueensis (strain ATCC BAA-2537 / CCAP 1431/1 / ULC 316 / JS1)</name>
    <dbReference type="NCBI Taxonomy" id="1183438"/>
    <lineage>
        <taxon>Bacteria</taxon>
        <taxon>Bacillati</taxon>
        <taxon>Cyanobacteriota</taxon>
        <taxon>Cyanophyceae</taxon>
        <taxon>Gloeobacterales</taxon>
        <taxon>Gloeobacteraceae</taxon>
        <taxon>Gloeobacter</taxon>
    </lineage>
</organism>
<dbReference type="RefSeq" id="WP_023173029.1">
    <property type="nucleotide sequence ID" value="NC_022600.1"/>
</dbReference>
<dbReference type="EMBL" id="CP003587">
    <property type="protein sequence ID" value="AGY57910.1"/>
    <property type="molecule type" value="Genomic_DNA"/>
</dbReference>
<evidence type="ECO:0000313" key="4">
    <source>
        <dbReference type="EMBL" id="AGY59972.1"/>
    </source>
</evidence>
<keyword evidence="5" id="KW-1185">Reference proteome</keyword>
<dbReference type="KEGG" id="glj:GKIL_3726"/>
<dbReference type="HOGENOM" id="CLU_041125_3_2_3"/>
<dbReference type="EMBL" id="CP003587">
    <property type="protein sequence ID" value="AGY59972.1"/>
    <property type="molecule type" value="Genomic_DNA"/>
</dbReference>
<dbReference type="STRING" id="1183438.GKIL_1664"/>
<evidence type="ECO:0000313" key="5">
    <source>
        <dbReference type="Proteomes" id="UP000017396"/>
    </source>
</evidence>
<name>U5QLW1_GLOK1</name>
<gene>
    <name evidence="1" type="ORF">GKIL_1664</name>
    <name evidence="2" type="ORF">GKIL_2853</name>
    <name evidence="3" type="ORF">GKIL_3022</name>
    <name evidence="4" type="ORF">GKIL_3726</name>
</gene>
<dbReference type="eggNOG" id="COG3415">
    <property type="taxonomic scope" value="Bacteria"/>
</dbReference>
<dbReference type="InterPro" id="IPR009057">
    <property type="entry name" value="Homeodomain-like_sf"/>
</dbReference>
<accession>U5QLW1</accession>
<evidence type="ECO:0000313" key="2">
    <source>
        <dbReference type="EMBL" id="AGY59099.1"/>
    </source>
</evidence>
<dbReference type="AlphaFoldDB" id="U5QLW1"/>
<dbReference type="KEGG" id="glj:GKIL_1664"/>
<reference evidence="4 5" key="2">
    <citation type="journal article" date="2013" name="PLoS ONE">
        <title>Cultivation and Complete Genome Sequencing of Gloeobacter kilaueensis sp. nov., from a Lava Cave in Kilauea Caldera, Hawai'i.</title>
        <authorList>
            <person name="Saw J.H."/>
            <person name="Schatz M."/>
            <person name="Brown M.V."/>
            <person name="Kunkel D.D."/>
            <person name="Foster J.S."/>
            <person name="Shick H."/>
            <person name="Christensen S."/>
            <person name="Hou S."/>
            <person name="Wan X."/>
            <person name="Donachie S.P."/>
        </authorList>
    </citation>
    <scope>NUCLEOTIDE SEQUENCE [LARGE SCALE GENOMIC DNA]</scope>
    <source>
        <strain evidence="5">JS</strain>
        <strain evidence="4">JS1</strain>
    </source>
</reference>
<dbReference type="EMBL" id="CP003587">
    <property type="protein sequence ID" value="AGY59099.1"/>
    <property type="molecule type" value="Genomic_DNA"/>
</dbReference>
<dbReference type="Proteomes" id="UP000017396">
    <property type="component" value="Chromosome"/>
</dbReference>
<dbReference type="Pfam" id="PF13565">
    <property type="entry name" value="HTH_32"/>
    <property type="match status" value="1"/>
</dbReference>
<sequence>MPGPKPPALVLAEDVRSALQKFSTKHSTPQQLAWRAKLILGCADGLNNSQVAHAHDTDPDAVRFWRSRWLAVAAIPLPDLSIEERLADAPRAGKKSAISPEQFCQIVALACEAPEKSGRPITQWSGSEIAKEIVARGILPSISPRHALRLLKKGISNPTASGAGSPR</sequence>
<dbReference type="EMBL" id="CP003587">
    <property type="protein sequence ID" value="AGY59268.1"/>
    <property type="molecule type" value="Genomic_DNA"/>
</dbReference>
<reference evidence="4" key="1">
    <citation type="submission" date="2012-05" db="EMBL/GenBank/DDBJ databases">
        <authorList>
            <person name="Saw J.H.W."/>
            <person name="Foster J."/>
            <person name="Brown M.V."/>
            <person name="Schatz M.C."/>
            <person name="Hou S."/>
            <person name="Alam M."/>
            <person name="Donachie S.P."/>
        </authorList>
    </citation>
    <scope>NUCLEOTIDE SEQUENCE</scope>
    <source>
        <strain evidence="4">JS1</strain>
    </source>
</reference>
<evidence type="ECO:0000313" key="3">
    <source>
        <dbReference type="EMBL" id="AGY59268.1"/>
    </source>
</evidence>
<dbReference type="SUPFAM" id="SSF46689">
    <property type="entry name" value="Homeodomain-like"/>
    <property type="match status" value="1"/>
</dbReference>
<proteinExistence type="predicted"/>
<dbReference type="KEGG" id="glj:GKIL_3022"/>
<dbReference type="KEGG" id="glj:GKIL_2853"/>
<evidence type="ECO:0000313" key="1">
    <source>
        <dbReference type="EMBL" id="AGY57910.1"/>
    </source>
</evidence>